<gene>
    <name evidence="1" type="ORF">BILFYP9_03212</name>
</gene>
<reference evidence="1" key="1">
    <citation type="submission" date="2019-11" db="EMBL/GenBank/DDBJ databases">
        <authorList>
            <person name="Feng L."/>
        </authorList>
    </citation>
    <scope>NUCLEOTIDE SEQUENCE</scope>
    <source>
        <strain evidence="1">BintestinalisLFYP9</strain>
    </source>
</reference>
<dbReference type="AlphaFoldDB" id="A0A6N2WBQ7"/>
<name>A0A6N2WBQ7_9BACE</name>
<protein>
    <submittedName>
        <fullName evidence="1">Uncharacterized protein</fullName>
    </submittedName>
</protein>
<evidence type="ECO:0000313" key="1">
    <source>
        <dbReference type="EMBL" id="VYT38422.1"/>
    </source>
</evidence>
<proteinExistence type="predicted"/>
<accession>A0A6N2WBQ7</accession>
<dbReference type="RefSeq" id="WP_138293260.1">
    <property type="nucleotide sequence ID" value="NZ_BAABZC010000004.1"/>
</dbReference>
<dbReference type="EMBL" id="CACRSU010000036">
    <property type="protein sequence ID" value="VYT38422.1"/>
    <property type="molecule type" value="Genomic_DNA"/>
</dbReference>
<sequence length="137" mass="15930">MKTIYIILTFLHCIPTIFAQTKLEGSYFNNATFEIAIVDTTFYFVIAQGTHLAFENDTLAKCSIKRIGDNFIELNSEHPVDIVRKSMQIVQEYDATLVYKKQVIFDFPCQRKVEIEVITDELKYFNLKYSSHNKSLT</sequence>
<organism evidence="1">
    <name type="scientific">Bacteroides intestinalis</name>
    <dbReference type="NCBI Taxonomy" id="329854"/>
    <lineage>
        <taxon>Bacteria</taxon>
        <taxon>Pseudomonadati</taxon>
        <taxon>Bacteroidota</taxon>
        <taxon>Bacteroidia</taxon>
        <taxon>Bacteroidales</taxon>
        <taxon>Bacteroidaceae</taxon>
        <taxon>Bacteroides</taxon>
    </lineage>
</organism>